<dbReference type="Pfam" id="PF02424">
    <property type="entry name" value="ApbE"/>
    <property type="match status" value="1"/>
</dbReference>
<comment type="catalytic activity">
    <reaction evidence="10">
        <text>L-threonyl-[protein] + FAD = FMN-L-threonyl-[protein] + AMP + H(+)</text>
        <dbReference type="Rhea" id="RHEA:36847"/>
        <dbReference type="Rhea" id="RHEA-COMP:11060"/>
        <dbReference type="Rhea" id="RHEA-COMP:11061"/>
        <dbReference type="ChEBI" id="CHEBI:15378"/>
        <dbReference type="ChEBI" id="CHEBI:30013"/>
        <dbReference type="ChEBI" id="CHEBI:57692"/>
        <dbReference type="ChEBI" id="CHEBI:74257"/>
        <dbReference type="ChEBI" id="CHEBI:456215"/>
        <dbReference type="EC" id="2.7.1.180"/>
    </reaction>
</comment>
<evidence type="ECO:0000313" key="12">
    <source>
        <dbReference type="Proteomes" id="UP000190092"/>
    </source>
</evidence>
<evidence type="ECO:0000256" key="1">
    <source>
        <dbReference type="ARBA" id="ARBA00001946"/>
    </source>
</evidence>
<gene>
    <name evidence="11" type="ORF">SAMN02745126_04502</name>
</gene>
<dbReference type="Gene3D" id="3.10.520.10">
    <property type="entry name" value="ApbE-like domains"/>
    <property type="match status" value="1"/>
</dbReference>
<evidence type="ECO:0000256" key="7">
    <source>
        <dbReference type="ARBA" id="ARBA00022827"/>
    </source>
</evidence>
<dbReference type="GO" id="GO:0016740">
    <property type="term" value="F:transferase activity"/>
    <property type="evidence" value="ECO:0007669"/>
    <property type="project" value="UniProtKB-KW"/>
</dbReference>
<accession>A0A1T4SAI3</accession>
<keyword evidence="4" id="KW-0285">Flavoprotein</keyword>
<dbReference type="Proteomes" id="UP000190092">
    <property type="component" value="Unassembled WGS sequence"/>
</dbReference>
<dbReference type="InterPro" id="IPR024932">
    <property type="entry name" value="ApbE"/>
</dbReference>
<dbReference type="AlphaFoldDB" id="A0A1T4SAI3"/>
<keyword evidence="5" id="KW-0808">Transferase</keyword>
<evidence type="ECO:0000256" key="9">
    <source>
        <dbReference type="ARBA" id="ARBA00031306"/>
    </source>
</evidence>
<keyword evidence="11" id="KW-0449">Lipoprotein</keyword>
<dbReference type="PANTHER" id="PTHR30040">
    <property type="entry name" value="THIAMINE BIOSYNTHESIS LIPOPROTEIN APBE"/>
    <property type="match status" value="1"/>
</dbReference>
<evidence type="ECO:0000256" key="6">
    <source>
        <dbReference type="ARBA" id="ARBA00022723"/>
    </source>
</evidence>
<dbReference type="STRING" id="225324.SAMN02745126_04502"/>
<evidence type="ECO:0000256" key="10">
    <source>
        <dbReference type="ARBA" id="ARBA00048540"/>
    </source>
</evidence>
<reference evidence="12" key="1">
    <citation type="submission" date="2017-02" db="EMBL/GenBank/DDBJ databases">
        <authorList>
            <person name="Varghese N."/>
            <person name="Submissions S."/>
        </authorList>
    </citation>
    <scope>NUCLEOTIDE SEQUENCE [LARGE SCALE GENOMIC DNA]</scope>
    <source>
        <strain evidence="12">ATCC 27094</strain>
    </source>
</reference>
<dbReference type="GO" id="GO:0046872">
    <property type="term" value="F:metal ion binding"/>
    <property type="evidence" value="ECO:0007669"/>
    <property type="project" value="UniProtKB-KW"/>
</dbReference>
<proteinExistence type="predicted"/>
<keyword evidence="6" id="KW-0479">Metal-binding</keyword>
<dbReference type="EC" id="2.7.1.180" evidence="2"/>
<protein>
    <recommendedName>
        <fullName evidence="3">FAD:protein FMN transferase</fullName>
        <ecNumber evidence="2">2.7.1.180</ecNumber>
    </recommendedName>
    <alternativeName>
        <fullName evidence="9">Flavin transferase</fullName>
    </alternativeName>
</protein>
<evidence type="ECO:0000256" key="5">
    <source>
        <dbReference type="ARBA" id="ARBA00022679"/>
    </source>
</evidence>
<dbReference type="SUPFAM" id="SSF143631">
    <property type="entry name" value="ApbE-like"/>
    <property type="match status" value="1"/>
</dbReference>
<name>A0A1T4SAI3_9HYPH</name>
<dbReference type="InterPro" id="IPR003374">
    <property type="entry name" value="ApbE-like_sf"/>
</dbReference>
<sequence>MKRLRPLLGTWVEIGVEDVEASRAASVIERGFAAVELVHRLMSVHRPDSDLSRINHDAWRAPVTVHPWTLKTLRWALLIRAATDGLFDCALGHELGRHGLVDGHAFEGAASGSLADVGIARDGAVRLTRRIALDFGGIAKGFAVDRAIAILRAAGARRASVNAGGDLRVMGDAPQAVHVRTPSDPRGLRLAGFLTNGAIATSATDGAIDVTTRQPIRDGRIWSVIAPRCIVADALTKVVAQTGRTEAPWLARFGATVWVPPPLLATA</sequence>
<organism evidence="11 12">
    <name type="scientific">Enhydrobacter aerosaccus</name>
    <dbReference type="NCBI Taxonomy" id="225324"/>
    <lineage>
        <taxon>Bacteria</taxon>
        <taxon>Pseudomonadati</taxon>
        <taxon>Pseudomonadota</taxon>
        <taxon>Alphaproteobacteria</taxon>
        <taxon>Hyphomicrobiales</taxon>
        <taxon>Enhydrobacter</taxon>
    </lineage>
</organism>
<evidence type="ECO:0000313" key="11">
    <source>
        <dbReference type="EMBL" id="SKA25197.1"/>
    </source>
</evidence>
<evidence type="ECO:0000256" key="8">
    <source>
        <dbReference type="ARBA" id="ARBA00022842"/>
    </source>
</evidence>
<dbReference type="PANTHER" id="PTHR30040:SF2">
    <property type="entry name" value="FAD:PROTEIN FMN TRANSFERASE"/>
    <property type="match status" value="1"/>
</dbReference>
<keyword evidence="12" id="KW-1185">Reference proteome</keyword>
<dbReference type="EMBL" id="FUWJ01000007">
    <property type="protein sequence ID" value="SKA25197.1"/>
    <property type="molecule type" value="Genomic_DNA"/>
</dbReference>
<evidence type="ECO:0000256" key="3">
    <source>
        <dbReference type="ARBA" id="ARBA00016337"/>
    </source>
</evidence>
<evidence type="ECO:0000256" key="4">
    <source>
        <dbReference type="ARBA" id="ARBA00022630"/>
    </source>
</evidence>
<keyword evidence="8" id="KW-0460">Magnesium</keyword>
<evidence type="ECO:0000256" key="2">
    <source>
        <dbReference type="ARBA" id="ARBA00011955"/>
    </source>
</evidence>
<comment type="cofactor">
    <cofactor evidence="1">
        <name>Mg(2+)</name>
        <dbReference type="ChEBI" id="CHEBI:18420"/>
    </cofactor>
</comment>
<keyword evidence="7" id="KW-0274">FAD</keyword>